<name>A0A517TY29_9BACT</name>
<reference evidence="3 4" key="1">
    <citation type="submission" date="2019-02" db="EMBL/GenBank/DDBJ databases">
        <title>Deep-cultivation of Planctomycetes and their phenomic and genomic characterization uncovers novel biology.</title>
        <authorList>
            <person name="Wiegand S."/>
            <person name="Jogler M."/>
            <person name="Boedeker C."/>
            <person name="Pinto D."/>
            <person name="Vollmers J."/>
            <person name="Rivas-Marin E."/>
            <person name="Kohn T."/>
            <person name="Peeters S.H."/>
            <person name="Heuer A."/>
            <person name="Rast P."/>
            <person name="Oberbeckmann S."/>
            <person name="Bunk B."/>
            <person name="Jeske O."/>
            <person name="Meyerdierks A."/>
            <person name="Storesund J.E."/>
            <person name="Kallscheuer N."/>
            <person name="Luecker S."/>
            <person name="Lage O.M."/>
            <person name="Pohl T."/>
            <person name="Merkel B.J."/>
            <person name="Hornburger P."/>
            <person name="Mueller R.-W."/>
            <person name="Bruemmer F."/>
            <person name="Labrenz M."/>
            <person name="Spormann A.M."/>
            <person name="Op den Camp H."/>
            <person name="Overmann J."/>
            <person name="Amann R."/>
            <person name="Jetten M.S.M."/>
            <person name="Mascher T."/>
            <person name="Medema M.H."/>
            <person name="Devos D.P."/>
            <person name="Kaster A.-K."/>
            <person name="Ovreas L."/>
            <person name="Rohde M."/>
            <person name="Galperin M.Y."/>
            <person name="Jogler C."/>
        </authorList>
    </citation>
    <scope>NUCLEOTIDE SEQUENCE [LARGE SCALE GENOMIC DNA]</scope>
    <source>
        <strain evidence="3 4">I41</strain>
    </source>
</reference>
<feature type="domain" description="Ice-binding protein C-terminal" evidence="2">
    <location>
        <begin position="198"/>
        <end position="221"/>
    </location>
</feature>
<evidence type="ECO:0000259" key="2">
    <source>
        <dbReference type="Pfam" id="PF07589"/>
    </source>
</evidence>
<organism evidence="3 4">
    <name type="scientific">Lacipirellula limnantheis</name>
    <dbReference type="NCBI Taxonomy" id="2528024"/>
    <lineage>
        <taxon>Bacteria</taxon>
        <taxon>Pseudomonadati</taxon>
        <taxon>Planctomycetota</taxon>
        <taxon>Planctomycetia</taxon>
        <taxon>Pirellulales</taxon>
        <taxon>Lacipirellulaceae</taxon>
        <taxon>Lacipirellula</taxon>
    </lineage>
</organism>
<proteinExistence type="predicted"/>
<dbReference type="EMBL" id="CP036339">
    <property type="protein sequence ID" value="QDT73282.1"/>
    <property type="molecule type" value="Genomic_DNA"/>
</dbReference>
<dbReference type="Pfam" id="PF07589">
    <property type="entry name" value="PEP-CTERM"/>
    <property type="match status" value="1"/>
</dbReference>
<accession>A0A517TY29</accession>
<evidence type="ECO:0000313" key="3">
    <source>
        <dbReference type="EMBL" id="QDT73282.1"/>
    </source>
</evidence>
<dbReference type="KEGG" id="llh:I41_24710"/>
<keyword evidence="4" id="KW-1185">Reference proteome</keyword>
<evidence type="ECO:0000313" key="4">
    <source>
        <dbReference type="Proteomes" id="UP000317909"/>
    </source>
</evidence>
<sequence precursor="true">MIRYKSVFLWLPLCVAACVMSAAPAAAVLITRTLNQQITAVPDGPNQMYDLDVDQDGTTDFTFRSLIGVTDDPTFASFADIKPPFATINGVVIDSLTGDGFPTASRLLPGAVVSSASLFSGNNDLGNLSSQFFPDPPTGNFQNQTGFVGFQFQRLGSTHYGFAQVTVNDLIATQDPLAVTIVAVSYESVAGQATTVTAVPEPASLALAGMGLAALAARTRRRLTV</sequence>
<feature type="chain" id="PRO_5021863166" evidence="1">
    <location>
        <begin position="28"/>
        <end position="225"/>
    </location>
</feature>
<dbReference type="RefSeq" id="WP_145432861.1">
    <property type="nucleotide sequence ID" value="NZ_CP036339.1"/>
</dbReference>
<gene>
    <name evidence="3" type="ORF">I41_24710</name>
</gene>
<dbReference type="InterPro" id="IPR013424">
    <property type="entry name" value="Ice-binding_C"/>
</dbReference>
<keyword evidence="1" id="KW-0732">Signal</keyword>
<protein>
    <submittedName>
        <fullName evidence="3">PEP-CTERM motif protein</fullName>
    </submittedName>
</protein>
<evidence type="ECO:0000256" key="1">
    <source>
        <dbReference type="SAM" id="SignalP"/>
    </source>
</evidence>
<dbReference type="AlphaFoldDB" id="A0A517TY29"/>
<feature type="signal peptide" evidence="1">
    <location>
        <begin position="1"/>
        <end position="27"/>
    </location>
</feature>
<dbReference type="Proteomes" id="UP000317909">
    <property type="component" value="Chromosome"/>
</dbReference>